<dbReference type="GO" id="GO:0003676">
    <property type="term" value="F:nucleic acid binding"/>
    <property type="evidence" value="ECO:0007669"/>
    <property type="project" value="InterPro"/>
</dbReference>
<organism evidence="2 3">
    <name type="scientific">Araneus ventricosus</name>
    <name type="common">Orbweaver spider</name>
    <name type="synonym">Epeira ventricosa</name>
    <dbReference type="NCBI Taxonomy" id="182803"/>
    <lineage>
        <taxon>Eukaryota</taxon>
        <taxon>Metazoa</taxon>
        <taxon>Ecdysozoa</taxon>
        <taxon>Arthropoda</taxon>
        <taxon>Chelicerata</taxon>
        <taxon>Arachnida</taxon>
        <taxon>Araneae</taxon>
        <taxon>Araneomorphae</taxon>
        <taxon>Entelegynae</taxon>
        <taxon>Araneoidea</taxon>
        <taxon>Araneidae</taxon>
        <taxon>Araneus</taxon>
    </lineage>
</organism>
<dbReference type="EMBL" id="BGPR01006906">
    <property type="protein sequence ID" value="GBN22787.1"/>
    <property type="molecule type" value="Genomic_DNA"/>
</dbReference>
<dbReference type="AlphaFoldDB" id="A0A4Y2MAU4"/>
<accession>A0A4Y2MAU4</accession>
<sequence>MLTTLNADNQTNKWSEGVRFVQFMKNHVYHSAIKRSPYEAMYDCPEKVVLSSSIIPQSVLHWVNTEEDLEKLEDSQENMIMGSHSNLSQEDIPSSLLLQNHL</sequence>
<comment type="caution">
    <text evidence="2">The sequence shown here is derived from an EMBL/GenBank/DDBJ whole genome shotgun (WGS) entry which is preliminary data.</text>
</comment>
<protein>
    <submittedName>
        <fullName evidence="2">Uncharacterized protein</fullName>
    </submittedName>
</protein>
<name>A0A4Y2MAU4_ARAVE</name>
<evidence type="ECO:0000313" key="3">
    <source>
        <dbReference type="Proteomes" id="UP000499080"/>
    </source>
</evidence>
<reference evidence="2 3" key="1">
    <citation type="journal article" date="2019" name="Sci. Rep.">
        <title>Orb-weaving spider Araneus ventricosus genome elucidates the spidroin gene catalogue.</title>
        <authorList>
            <person name="Kono N."/>
            <person name="Nakamura H."/>
            <person name="Ohtoshi R."/>
            <person name="Moran D.A.P."/>
            <person name="Shinohara A."/>
            <person name="Yoshida Y."/>
            <person name="Fujiwara M."/>
            <person name="Mori M."/>
            <person name="Tomita M."/>
            <person name="Arakawa K."/>
        </authorList>
    </citation>
    <scope>NUCLEOTIDE SEQUENCE [LARGE SCALE GENOMIC DNA]</scope>
</reference>
<dbReference type="OrthoDB" id="7420654at2759"/>
<gene>
    <name evidence="2" type="ORF">AVEN_104500_1</name>
</gene>
<dbReference type="Proteomes" id="UP000499080">
    <property type="component" value="Unassembled WGS sequence"/>
</dbReference>
<dbReference type="Gene3D" id="3.30.420.10">
    <property type="entry name" value="Ribonuclease H-like superfamily/Ribonuclease H"/>
    <property type="match status" value="1"/>
</dbReference>
<dbReference type="InterPro" id="IPR036397">
    <property type="entry name" value="RNaseH_sf"/>
</dbReference>
<evidence type="ECO:0000313" key="2">
    <source>
        <dbReference type="EMBL" id="GBN22787.1"/>
    </source>
</evidence>
<evidence type="ECO:0000256" key="1">
    <source>
        <dbReference type="SAM" id="MobiDB-lite"/>
    </source>
</evidence>
<feature type="region of interest" description="Disordered" evidence="1">
    <location>
        <begin position="83"/>
        <end position="102"/>
    </location>
</feature>
<keyword evidence="3" id="KW-1185">Reference proteome</keyword>
<proteinExistence type="predicted"/>